<dbReference type="Gene3D" id="3.40.50.720">
    <property type="entry name" value="NAD(P)-binding Rossmann-like Domain"/>
    <property type="match status" value="1"/>
</dbReference>
<dbReference type="GeneID" id="112905640"/>
<dbReference type="InterPro" id="IPR013120">
    <property type="entry name" value="FAR_NAD-bd"/>
</dbReference>
<dbReference type="GO" id="GO:0005777">
    <property type="term" value="C:peroxisome"/>
    <property type="evidence" value="ECO:0007669"/>
    <property type="project" value="TreeGrafter"/>
</dbReference>
<dbReference type="GO" id="GO:0102965">
    <property type="term" value="F:alcohol-forming long-chain fatty acyl-CoA reductase activity"/>
    <property type="evidence" value="ECO:0007669"/>
    <property type="project" value="UniProtKB-EC"/>
</dbReference>
<gene>
    <name evidence="4" type="primary">LOC112905640</name>
</gene>
<dbReference type="OrthoDB" id="429813at2759"/>
<dbReference type="InterPro" id="IPR036291">
    <property type="entry name" value="NAD(P)-bd_dom_sf"/>
</dbReference>
<comment type="similarity">
    <text evidence="1">Belongs to the fatty acyl-CoA reductase family.</text>
</comment>
<dbReference type="Pfam" id="PF07993">
    <property type="entry name" value="NAD_binding_4"/>
    <property type="match status" value="1"/>
</dbReference>
<reference evidence="4" key="1">
    <citation type="submission" date="2025-08" db="UniProtKB">
        <authorList>
            <consortium name="RefSeq"/>
        </authorList>
    </citation>
    <scope>IDENTIFICATION</scope>
    <source>
        <tissue evidence="4">Entire body</tissue>
    </source>
</reference>
<name>A0A7F5RE66_AGRPL</name>
<dbReference type="InterPro" id="IPR026055">
    <property type="entry name" value="FAR"/>
</dbReference>
<comment type="catalytic activity">
    <reaction evidence="1">
        <text>a long-chain fatty acyl-CoA + 2 NADPH + 2 H(+) = a long-chain primary fatty alcohol + 2 NADP(+) + CoA</text>
        <dbReference type="Rhea" id="RHEA:52716"/>
        <dbReference type="ChEBI" id="CHEBI:15378"/>
        <dbReference type="ChEBI" id="CHEBI:57287"/>
        <dbReference type="ChEBI" id="CHEBI:57783"/>
        <dbReference type="ChEBI" id="CHEBI:58349"/>
        <dbReference type="ChEBI" id="CHEBI:77396"/>
        <dbReference type="ChEBI" id="CHEBI:83139"/>
        <dbReference type="EC" id="1.2.1.84"/>
    </reaction>
</comment>
<keyword evidence="1" id="KW-0443">Lipid metabolism</keyword>
<dbReference type="PANTHER" id="PTHR11011">
    <property type="entry name" value="MALE STERILITY PROTEIN 2-RELATED"/>
    <property type="match status" value="1"/>
</dbReference>
<dbReference type="Proteomes" id="UP000192223">
    <property type="component" value="Unplaced"/>
</dbReference>
<evidence type="ECO:0000259" key="2">
    <source>
        <dbReference type="Pfam" id="PF07993"/>
    </source>
</evidence>
<dbReference type="RefSeq" id="XP_025834220.1">
    <property type="nucleotide sequence ID" value="XM_025978435.1"/>
</dbReference>
<comment type="function">
    <text evidence="1">Catalyzes the reduction of fatty acyl-CoA to fatty alcohols.</text>
</comment>
<dbReference type="InParanoid" id="A0A7F5RE66"/>
<dbReference type="KEGG" id="apln:112905640"/>
<keyword evidence="3" id="KW-1185">Reference proteome</keyword>
<dbReference type="AlphaFoldDB" id="A0A7F5RE66"/>
<dbReference type="SUPFAM" id="SSF51735">
    <property type="entry name" value="NAD(P)-binding Rossmann-fold domains"/>
    <property type="match status" value="1"/>
</dbReference>
<evidence type="ECO:0000256" key="1">
    <source>
        <dbReference type="RuleBase" id="RU363097"/>
    </source>
</evidence>
<protein>
    <recommendedName>
        <fullName evidence="1">Fatty acyl-CoA reductase</fullName>
        <ecNumber evidence="1">1.2.1.84</ecNumber>
    </recommendedName>
</protein>
<dbReference type="EC" id="1.2.1.84" evidence="1"/>
<dbReference type="PANTHER" id="PTHR11011:SF61">
    <property type="entry name" value="FATTY ACYL-COA REDUCTASE"/>
    <property type="match status" value="1"/>
</dbReference>
<dbReference type="GO" id="GO:0035336">
    <property type="term" value="P:long-chain fatty-acyl-CoA metabolic process"/>
    <property type="evidence" value="ECO:0007669"/>
    <property type="project" value="TreeGrafter"/>
</dbReference>
<organism evidence="3 4">
    <name type="scientific">Agrilus planipennis</name>
    <name type="common">Emerald ash borer</name>
    <name type="synonym">Agrilus marcopoli</name>
    <dbReference type="NCBI Taxonomy" id="224129"/>
    <lineage>
        <taxon>Eukaryota</taxon>
        <taxon>Metazoa</taxon>
        <taxon>Ecdysozoa</taxon>
        <taxon>Arthropoda</taxon>
        <taxon>Hexapoda</taxon>
        <taxon>Insecta</taxon>
        <taxon>Pterygota</taxon>
        <taxon>Neoptera</taxon>
        <taxon>Endopterygota</taxon>
        <taxon>Coleoptera</taxon>
        <taxon>Polyphaga</taxon>
        <taxon>Elateriformia</taxon>
        <taxon>Buprestoidea</taxon>
        <taxon>Buprestidae</taxon>
        <taxon>Agrilinae</taxon>
        <taxon>Agrilus</taxon>
    </lineage>
</organism>
<feature type="domain" description="Thioester reductase (TE)" evidence="2">
    <location>
        <begin position="13"/>
        <end position="178"/>
    </location>
</feature>
<evidence type="ECO:0000313" key="3">
    <source>
        <dbReference type="Proteomes" id="UP000192223"/>
    </source>
</evidence>
<keyword evidence="1" id="KW-0444">Lipid biosynthesis</keyword>
<dbReference type="GO" id="GO:0080019">
    <property type="term" value="F:alcohol-forming very long-chain fatty acyl-CoA reductase activity"/>
    <property type="evidence" value="ECO:0007669"/>
    <property type="project" value="InterPro"/>
</dbReference>
<proteinExistence type="inferred from homology"/>
<keyword evidence="1" id="KW-0560">Oxidoreductase</keyword>
<evidence type="ECO:0000313" key="4">
    <source>
        <dbReference type="RefSeq" id="XP_025834220.1"/>
    </source>
</evidence>
<sequence>MALLKNYWQLFGKLREAQGNIAFNKLEAISGDVTDLNLGISEKDRKKLTEEVEIVYHCAATIRFDVHLKQAIIINVRGTKYMLDLAKEMKKLKLFVHVSTAYCHLQEKVLYEKSYPPPADPNIMIKLAEWLNEDIIGSIQDKVLGNYPNTYAYTKALGEGLVDQEIGKLPVTILRPSVGKYIIYLFRKHPILLLNYRLTS</sequence>
<keyword evidence="1" id="KW-0521">NADP</keyword>
<accession>A0A7F5RE66</accession>